<keyword evidence="12" id="KW-0807">Transducer</keyword>
<evidence type="ECO:0000256" key="9">
    <source>
        <dbReference type="ARBA" id="ARBA00023134"/>
    </source>
</evidence>
<keyword evidence="4" id="KW-0963">Cytoplasm</keyword>
<gene>
    <name evidence="17" type="ORF">AWZ03_009384</name>
</gene>
<dbReference type="PRINTS" id="PR00440">
    <property type="entry name" value="GPROTEINA12"/>
</dbReference>
<dbReference type="GO" id="GO:0005737">
    <property type="term" value="C:cytoplasm"/>
    <property type="evidence" value="ECO:0007669"/>
    <property type="project" value="UniProtKB-SubCell"/>
</dbReference>
<feature type="compositionally biased region" description="Low complexity" evidence="16">
    <location>
        <begin position="21"/>
        <end position="35"/>
    </location>
</feature>
<evidence type="ECO:0000256" key="11">
    <source>
        <dbReference type="ARBA" id="ARBA00023139"/>
    </source>
</evidence>
<accession>A0A484B820</accession>
<organism evidence="17 18">
    <name type="scientific">Drosophila navojoa</name>
    <name type="common">Fruit fly</name>
    <dbReference type="NCBI Taxonomy" id="7232"/>
    <lineage>
        <taxon>Eukaryota</taxon>
        <taxon>Metazoa</taxon>
        <taxon>Ecdysozoa</taxon>
        <taxon>Arthropoda</taxon>
        <taxon>Hexapoda</taxon>
        <taxon>Insecta</taxon>
        <taxon>Pterygota</taxon>
        <taxon>Neoptera</taxon>
        <taxon>Endopterygota</taxon>
        <taxon>Diptera</taxon>
        <taxon>Brachycera</taxon>
        <taxon>Muscomorpha</taxon>
        <taxon>Ephydroidea</taxon>
        <taxon>Drosophilidae</taxon>
        <taxon>Drosophila</taxon>
    </lineage>
</organism>
<evidence type="ECO:0000256" key="1">
    <source>
        <dbReference type="ARBA" id="ARBA00004496"/>
    </source>
</evidence>
<feature type="binding site" evidence="14">
    <location>
        <begin position="370"/>
        <end position="373"/>
    </location>
    <ligand>
        <name>GTP</name>
        <dbReference type="ChEBI" id="CHEBI:37565"/>
    </ligand>
</feature>
<evidence type="ECO:0000256" key="10">
    <source>
        <dbReference type="ARBA" id="ARBA00023136"/>
    </source>
</evidence>
<evidence type="ECO:0008006" key="19">
    <source>
        <dbReference type="Google" id="ProtNLM"/>
    </source>
</evidence>
<feature type="binding site" evidence="14">
    <location>
        <begin position="143"/>
        <end position="148"/>
    </location>
    <ligand>
        <name>GTP</name>
        <dbReference type="ChEBI" id="CHEBI:37565"/>
    </ligand>
</feature>
<keyword evidence="13" id="KW-0449">Lipoprotein</keyword>
<keyword evidence="7 14" id="KW-0547">Nucleotide-binding</keyword>
<dbReference type="GO" id="GO:0005834">
    <property type="term" value="C:heterotrimeric G-protein complex"/>
    <property type="evidence" value="ECO:0007669"/>
    <property type="project" value="TreeGrafter"/>
</dbReference>
<dbReference type="FunFam" id="1.10.400.10:FF:000004">
    <property type="entry name" value="Guanine nucleotide-binding protein subunit alpha-12"/>
    <property type="match status" value="1"/>
</dbReference>
<feature type="compositionally biased region" description="Polar residues" evidence="16">
    <location>
        <begin position="53"/>
        <end position="67"/>
    </location>
</feature>
<feature type="binding site" evidence="14">
    <location>
        <begin position="300"/>
        <end position="304"/>
    </location>
    <ligand>
        <name>GTP</name>
        <dbReference type="ChEBI" id="CHEBI:37565"/>
    </ligand>
</feature>
<keyword evidence="5" id="KW-0597">Phosphoprotein</keyword>
<dbReference type="GO" id="GO:0005525">
    <property type="term" value="F:GTP binding"/>
    <property type="evidence" value="ECO:0007669"/>
    <property type="project" value="UniProtKB-KW"/>
</dbReference>
<dbReference type="OMA" id="RFACMRC"/>
<reference evidence="17 18" key="1">
    <citation type="journal article" date="2019" name="J. Hered.">
        <title>An Improved Genome Assembly for Drosophila navojoa, the Basal Species in the mojavensis Cluster.</title>
        <authorList>
            <person name="Vanderlinde T."/>
            <person name="Dupim E.G."/>
            <person name="Nazario-Yepiz N.O."/>
            <person name="Carvalho A.B."/>
        </authorList>
    </citation>
    <scope>NUCLEOTIDE SEQUENCE [LARGE SCALE GENOMIC DNA]</scope>
    <source>
        <strain evidence="17">Navoj_Jal97</strain>
        <tissue evidence="17">Whole organism</tissue>
    </source>
</reference>
<comment type="subcellular location">
    <subcellularLocation>
        <location evidence="1">Cytoplasm</location>
    </subcellularLocation>
    <subcellularLocation>
        <location evidence="2">Membrane</location>
        <topology evidence="2">Lipid-anchor</topology>
    </subcellularLocation>
</comment>
<feature type="binding site" evidence="14">
    <location>
        <begin position="275"/>
        <end position="281"/>
    </location>
    <ligand>
        <name>GTP</name>
        <dbReference type="ChEBI" id="CHEBI:37565"/>
    </ligand>
</feature>
<protein>
    <recommendedName>
        <fullName evidence="19">Guanine nucleotide-binding protein subunit alpha homolog</fullName>
    </recommendedName>
</protein>
<dbReference type="KEGG" id="dnv:108649870"/>
<feature type="binding site" evidence="15">
    <location>
        <position position="281"/>
    </location>
    <ligand>
        <name>Mg(2+)</name>
        <dbReference type="ChEBI" id="CHEBI:18420"/>
    </ligand>
</feature>
<feature type="compositionally biased region" description="Low complexity" evidence="16">
    <location>
        <begin position="1"/>
        <end position="13"/>
    </location>
</feature>
<keyword evidence="11" id="KW-0564">Palmitate</keyword>
<dbReference type="AlphaFoldDB" id="A0A484B820"/>
<dbReference type="SMART" id="SM00275">
    <property type="entry name" value="G_alpha"/>
    <property type="match status" value="1"/>
</dbReference>
<keyword evidence="8 15" id="KW-0460">Magnesium</keyword>
<dbReference type="GO" id="GO:0032502">
    <property type="term" value="P:developmental process"/>
    <property type="evidence" value="ECO:0007669"/>
    <property type="project" value="UniProtKB-ARBA"/>
</dbReference>
<evidence type="ECO:0000313" key="17">
    <source>
        <dbReference type="EMBL" id="TDG44210.1"/>
    </source>
</evidence>
<dbReference type="InterPro" id="IPR027417">
    <property type="entry name" value="P-loop_NTPase"/>
</dbReference>
<comment type="similarity">
    <text evidence="3">Belongs to the G-alpha family. G(12) subfamily.</text>
</comment>
<feature type="binding site" evidence="14">
    <location>
        <begin position="250"/>
        <end position="251"/>
    </location>
    <ligand>
        <name>GTP</name>
        <dbReference type="ChEBI" id="CHEBI:37565"/>
    </ligand>
</feature>
<keyword evidence="9 14" id="KW-0342">GTP-binding</keyword>
<evidence type="ECO:0000256" key="14">
    <source>
        <dbReference type="PIRSR" id="PIRSR601019-1"/>
    </source>
</evidence>
<dbReference type="FunFam" id="3.40.50.300:FF:000692">
    <property type="entry name" value="Guanine nucleotide-binding protein subunit alpha"/>
    <property type="match status" value="1"/>
</dbReference>
<feature type="binding site" evidence="15">
    <location>
        <position position="147"/>
    </location>
    <ligand>
        <name>Mg(2+)</name>
        <dbReference type="ChEBI" id="CHEBI:18420"/>
    </ligand>
</feature>
<dbReference type="Gene3D" id="1.10.400.10">
    <property type="entry name" value="GI Alpha 1, domain 2-like"/>
    <property type="match status" value="1"/>
</dbReference>
<evidence type="ECO:0000256" key="4">
    <source>
        <dbReference type="ARBA" id="ARBA00022490"/>
    </source>
</evidence>
<dbReference type="FunFam" id="3.40.50.300:FF:000754">
    <property type="entry name" value="Guanine nucleotide-binding protein subunit alpha-13"/>
    <property type="match status" value="1"/>
</dbReference>
<evidence type="ECO:0000256" key="5">
    <source>
        <dbReference type="ARBA" id="ARBA00022553"/>
    </source>
</evidence>
<dbReference type="GO" id="GO:0031683">
    <property type="term" value="F:G-protein beta/gamma-subunit complex binding"/>
    <property type="evidence" value="ECO:0007669"/>
    <property type="project" value="InterPro"/>
</dbReference>
<dbReference type="SUPFAM" id="SSF47895">
    <property type="entry name" value="Transducin (alpha subunit), insertion domain"/>
    <property type="match status" value="1"/>
</dbReference>
<dbReference type="STRING" id="7232.A0A484B820"/>
<dbReference type="InterPro" id="IPR011025">
    <property type="entry name" value="GproteinA_insert"/>
</dbReference>
<keyword evidence="10" id="KW-0472">Membrane</keyword>
<evidence type="ECO:0000256" key="13">
    <source>
        <dbReference type="ARBA" id="ARBA00023288"/>
    </source>
</evidence>
<dbReference type="GO" id="GO:0007188">
    <property type="term" value="P:adenylate cyclase-modulating G protein-coupled receptor signaling pathway"/>
    <property type="evidence" value="ECO:0007669"/>
    <property type="project" value="TreeGrafter"/>
</dbReference>
<dbReference type="GO" id="GO:0031526">
    <property type="term" value="C:brush border membrane"/>
    <property type="evidence" value="ECO:0007669"/>
    <property type="project" value="TreeGrafter"/>
</dbReference>
<dbReference type="PROSITE" id="PS51882">
    <property type="entry name" value="G_ALPHA"/>
    <property type="match status" value="1"/>
</dbReference>
<comment type="caution">
    <text evidence="17">The sequence shown here is derived from an EMBL/GenBank/DDBJ whole genome shotgun (WGS) entry which is preliminary data.</text>
</comment>
<evidence type="ECO:0000256" key="16">
    <source>
        <dbReference type="SAM" id="MobiDB-lite"/>
    </source>
</evidence>
<dbReference type="EMBL" id="LSRL02000114">
    <property type="protein sequence ID" value="TDG44210.1"/>
    <property type="molecule type" value="Genomic_DNA"/>
</dbReference>
<evidence type="ECO:0000256" key="12">
    <source>
        <dbReference type="ARBA" id="ARBA00023224"/>
    </source>
</evidence>
<proteinExistence type="inferred from homology"/>
<evidence type="ECO:0000256" key="15">
    <source>
        <dbReference type="PIRSR" id="PIRSR601019-2"/>
    </source>
</evidence>
<dbReference type="PANTHER" id="PTHR10218">
    <property type="entry name" value="GTP-BINDING PROTEIN ALPHA SUBUNIT"/>
    <property type="match status" value="1"/>
</dbReference>
<evidence type="ECO:0000256" key="7">
    <source>
        <dbReference type="ARBA" id="ARBA00022741"/>
    </source>
</evidence>
<dbReference type="OrthoDB" id="5817230at2759"/>
<dbReference type="InterPro" id="IPR001019">
    <property type="entry name" value="Gprotein_alpha_su"/>
</dbReference>
<dbReference type="GO" id="GO:0046872">
    <property type="term" value="F:metal ion binding"/>
    <property type="evidence" value="ECO:0007669"/>
    <property type="project" value="UniProtKB-KW"/>
</dbReference>
<dbReference type="Gene3D" id="3.40.50.300">
    <property type="entry name" value="P-loop containing nucleotide triphosphate hydrolases"/>
    <property type="match status" value="1"/>
</dbReference>
<evidence type="ECO:0000256" key="6">
    <source>
        <dbReference type="ARBA" id="ARBA00022723"/>
    </source>
</evidence>
<evidence type="ECO:0000256" key="3">
    <source>
        <dbReference type="ARBA" id="ARBA00010405"/>
    </source>
</evidence>
<dbReference type="GO" id="GO:0031752">
    <property type="term" value="F:D5 dopamine receptor binding"/>
    <property type="evidence" value="ECO:0007669"/>
    <property type="project" value="TreeGrafter"/>
</dbReference>
<dbReference type="CDD" id="cd00066">
    <property type="entry name" value="G-alpha"/>
    <property type="match status" value="1"/>
</dbReference>
<dbReference type="InterPro" id="IPR000469">
    <property type="entry name" value="Gprotein_alpha_12/13"/>
</dbReference>
<dbReference type="GO" id="GO:0007266">
    <property type="term" value="P:Rho protein signal transduction"/>
    <property type="evidence" value="ECO:0007669"/>
    <property type="project" value="InterPro"/>
</dbReference>
<keyword evidence="6 15" id="KW-0479">Metal-binding</keyword>
<dbReference type="PRINTS" id="PR00318">
    <property type="entry name" value="GPROTEINA"/>
</dbReference>
<evidence type="ECO:0000313" key="18">
    <source>
        <dbReference type="Proteomes" id="UP000295192"/>
    </source>
</evidence>
<sequence length="458" mass="53118">MSRITLTTLTHSGGITGGSSSGSNNNSNNDTRTGTLTHLMEEHHHHHHHHHQQTVSGRGTTASSTGLISDGAERLRRQGSRLQTSRFACMRCFGNLLTHLVRLRSTPEELEQRYKSKEIDKFLEKEKHTFRRQVKLLLLGAGESGKSTFLKQMRIIHGVNFDPELLREYQHVIYQNVIRGMQVLLDAREKLDIPWGSDGREQDANDAKAMECNAIEAARFVEYAPLIRRLWQDRGIRRAYERRREFQISDSVSYFLDEIERLAKPDYVPTHKDILHCRKATKGVYEFCVKVQNIPFVFVDVGGQRTQRQKWTRCFDTSVTSIIFLVSSSEFDQVLAEDRKTNRLEESKNIFDTIVNNNTFRGISIILFLNKTDLLEQKVRNPETDIRWYYPQFNGNPHSLLDVQNFMLQMFMSVRRSTSTSRIYHHFTTAIDTRNINVVFNSVKDTILQRNLNALMLQ</sequence>
<keyword evidence="18" id="KW-1185">Reference proteome</keyword>
<feature type="region of interest" description="Disordered" evidence="16">
    <location>
        <begin position="1"/>
        <end position="73"/>
    </location>
</feature>
<dbReference type="GO" id="GO:0003924">
    <property type="term" value="F:GTPase activity"/>
    <property type="evidence" value="ECO:0007669"/>
    <property type="project" value="InterPro"/>
</dbReference>
<dbReference type="Pfam" id="PF00503">
    <property type="entry name" value="G-alpha"/>
    <property type="match status" value="1"/>
</dbReference>
<feature type="binding site" evidence="14">
    <location>
        <position position="430"/>
    </location>
    <ligand>
        <name>GTP</name>
        <dbReference type="ChEBI" id="CHEBI:37565"/>
    </ligand>
</feature>
<evidence type="ECO:0000256" key="8">
    <source>
        <dbReference type="ARBA" id="ARBA00022842"/>
    </source>
</evidence>
<dbReference type="SUPFAM" id="SSF52540">
    <property type="entry name" value="P-loop containing nucleoside triphosphate hydrolases"/>
    <property type="match status" value="1"/>
</dbReference>
<dbReference type="PANTHER" id="PTHR10218:SF360">
    <property type="entry name" value="GUANINE NUCLEOTIDE-BINDING PROTEIN SUBUNIT ALPHA HOMOLOG"/>
    <property type="match status" value="1"/>
</dbReference>
<name>A0A484B820_DRONA</name>
<evidence type="ECO:0000256" key="2">
    <source>
        <dbReference type="ARBA" id="ARBA00004635"/>
    </source>
</evidence>
<dbReference type="Proteomes" id="UP000295192">
    <property type="component" value="Unassembled WGS sequence"/>
</dbReference>